<feature type="non-terminal residue" evidence="1">
    <location>
        <position position="241"/>
    </location>
</feature>
<evidence type="ECO:0000313" key="1">
    <source>
        <dbReference type="EMBL" id="PKC51806.1"/>
    </source>
</evidence>
<organism evidence="1 2">
    <name type="scientific">Rhizophagus irregularis</name>
    <dbReference type="NCBI Taxonomy" id="588596"/>
    <lineage>
        <taxon>Eukaryota</taxon>
        <taxon>Fungi</taxon>
        <taxon>Fungi incertae sedis</taxon>
        <taxon>Mucoromycota</taxon>
        <taxon>Glomeromycotina</taxon>
        <taxon>Glomeromycetes</taxon>
        <taxon>Glomerales</taxon>
        <taxon>Glomeraceae</taxon>
        <taxon>Rhizophagus</taxon>
    </lineage>
</organism>
<evidence type="ECO:0000313" key="2">
    <source>
        <dbReference type="Proteomes" id="UP000232688"/>
    </source>
</evidence>
<dbReference type="EMBL" id="LLXH01006962">
    <property type="protein sequence ID" value="PKC51806.1"/>
    <property type="molecule type" value="Genomic_DNA"/>
</dbReference>
<reference evidence="1 2" key="2">
    <citation type="submission" date="2017-10" db="EMBL/GenBank/DDBJ databases">
        <title>Genome analyses suggest a sexual origin of heterokaryosis in a supposedly ancient asexual fungus.</title>
        <authorList>
            <person name="Corradi N."/>
            <person name="Sedzielewska K."/>
            <person name="Noel J."/>
            <person name="Charron P."/>
            <person name="Farinelli L."/>
            <person name="Marton T."/>
            <person name="Kruger M."/>
            <person name="Pelin A."/>
            <person name="Brachmann A."/>
            <person name="Corradi N."/>
        </authorList>
    </citation>
    <scope>NUCLEOTIDE SEQUENCE [LARGE SCALE GENOMIC DNA]</scope>
    <source>
        <strain evidence="1 2">A1</strain>
    </source>
</reference>
<proteinExistence type="predicted"/>
<sequence>MLTSSIFDAFDLHISDHNPIITYFDASLLSDTIKSARARQLGRNTRRVFKYDSISTEQWTAFATNLDKLCPIDPLVFDAWPLNQKCEYLHSRIIKAATSQLPSVTVGNTHALKKPKDLESLCQSYRFLSKVAKTIRSLHKNPTLYSVSFESKWSSYYLRLNKLLFVYKQIFVTPIVLPSFLRDERIDDFANLLQMLESMTLLLRSLLLLKEKEFQASSIQAKIDAQNDNFTNDISTFIESA</sequence>
<dbReference type="AlphaFoldDB" id="A0A2N0QL74"/>
<gene>
    <name evidence="1" type="ORF">RhiirA1_482944</name>
</gene>
<reference evidence="1 2" key="1">
    <citation type="submission" date="2017-10" db="EMBL/GenBank/DDBJ databases">
        <title>Extensive intraspecific genome diversity in a model arbuscular mycorrhizal fungus.</title>
        <authorList>
            <person name="Chen E.C.H."/>
            <person name="Morin E."/>
            <person name="Baudet D."/>
            <person name="Noel J."/>
            <person name="Ndikumana S."/>
            <person name="Charron P."/>
            <person name="St-Onge C."/>
            <person name="Giorgi J."/>
            <person name="Grigoriev I.V."/>
            <person name="Roux C."/>
            <person name="Martin F.M."/>
            <person name="Corradi N."/>
        </authorList>
    </citation>
    <scope>NUCLEOTIDE SEQUENCE [LARGE SCALE GENOMIC DNA]</scope>
    <source>
        <strain evidence="1 2">A1</strain>
    </source>
</reference>
<evidence type="ECO:0008006" key="3">
    <source>
        <dbReference type="Google" id="ProtNLM"/>
    </source>
</evidence>
<name>A0A2N0QL74_9GLOM</name>
<dbReference type="VEuPathDB" id="FungiDB:RhiirA1_482944"/>
<dbReference type="Proteomes" id="UP000232688">
    <property type="component" value="Unassembled WGS sequence"/>
</dbReference>
<accession>A0A2N0QL74</accession>
<protein>
    <recommendedName>
        <fullName evidence="3">RNA-directed DNA polymerase from mobile element jockey-like</fullName>
    </recommendedName>
</protein>
<comment type="caution">
    <text evidence="1">The sequence shown here is derived from an EMBL/GenBank/DDBJ whole genome shotgun (WGS) entry which is preliminary data.</text>
</comment>